<evidence type="ECO:0000313" key="2">
    <source>
        <dbReference type="EMBL" id="JAE01126.1"/>
    </source>
</evidence>
<dbReference type="AlphaFoldDB" id="A0A0A9ETF4"/>
<proteinExistence type="predicted"/>
<evidence type="ECO:0000256" key="1">
    <source>
        <dbReference type="SAM" id="SignalP"/>
    </source>
</evidence>
<reference evidence="2" key="1">
    <citation type="submission" date="2014-09" db="EMBL/GenBank/DDBJ databases">
        <authorList>
            <person name="Magalhaes I.L.F."/>
            <person name="Oliveira U."/>
            <person name="Santos F.R."/>
            <person name="Vidigal T.H.D.A."/>
            <person name="Brescovit A.D."/>
            <person name="Santos A.J."/>
        </authorList>
    </citation>
    <scope>NUCLEOTIDE SEQUENCE</scope>
    <source>
        <tissue evidence="2">Shoot tissue taken approximately 20 cm above the soil surface</tissue>
    </source>
</reference>
<feature type="signal peptide" evidence="1">
    <location>
        <begin position="1"/>
        <end position="20"/>
    </location>
</feature>
<accession>A0A0A9ETF4</accession>
<organism evidence="2">
    <name type="scientific">Arundo donax</name>
    <name type="common">Giant reed</name>
    <name type="synonym">Donax arundinaceus</name>
    <dbReference type="NCBI Taxonomy" id="35708"/>
    <lineage>
        <taxon>Eukaryota</taxon>
        <taxon>Viridiplantae</taxon>
        <taxon>Streptophyta</taxon>
        <taxon>Embryophyta</taxon>
        <taxon>Tracheophyta</taxon>
        <taxon>Spermatophyta</taxon>
        <taxon>Magnoliopsida</taxon>
        <taxon>Liliopsida</taxon>
        <taxon>Poales</taxon>
        <taxon>Poaceae</taxon>
        <taxon>PACMAD clade</taxon>
        <taxon>Arundinoideae</taxon>
        <taxon>Arundineae</taxon>
        <taxon>Arundo</taxon>
    </lineage>
</organism>
<name>A0A0A9ETF4_ARUDO</name>
<feature type="chain" id="PRO_5002047101" evidence="1">
    <location>
        <begin position="21"/>
        <end position="47"/>
    </location>
</feature>
<reference evidence="2" key="2">
    <citation type="journal article" date="2015" name="Data Brief">
        <title>Shoot transcriptome of the giant reed, Arundo donax.</title>
        <authorList>
            <person name="Barrero R.A."/>
            <person name="Guerrero F.D."/>
            <person name="Moolhuijzen P."/>
            <person name="Goolsby J.A."/>
            <person name="Tidwell J."/>
            <person name="Bellgard S.E."/>
            <person name="Bellgard M.I."/>
        </authorList>
    </citation>
    <scope>NUCLEOTIDE SEQUENCE</scope>
    <source>
        <tissue evidence="2">Shoot tissue taken approximately 20 cm above the soil surface</tissue>
    </source>
</reference>
<keyword evidence="1" id="KW-0732">Signal</keyword>
<protein>
    <submittedName>
        <fullName evidence="2">Uncharacterized protein</fullName>
    </submittedName>
</protein>
<sequence>MLICCLKFCTVVLHTTMYYAENPHFSVPIKKSIVANTLCPCIDNDRC</sequence>
<dbReference type="EMBL" id="GBRH01196770">
    <property type="protein sequence ID" value="JAE01126.1"/>
    <property type="molecule type" value="Transcribed_RNA"/>
</dbReference>